<dbReference type="AlphaFoldDB" id="A0A833SJD3"/>
<comment type="caution">
    <text evidence="4">The sequence shown here is derived from an EMBL/GenBank/DDBJ whole genome shotgun (WGS) entry which is preliminary data.</text>
</comment>
<dbReference type="InterPro" id="IPR027806">
    <property type="entry name" value="HARBI1_dom"/>
</dbReference>
<accession>A0A833SJD3</accession>
<feature type="domain" description="DDE Tnp4" evidence="3">
    <location>
        <begin position="5"/>
        <end position="71"/>
    </location>
</feature>
<keyword evidence="4" id="KW-0255">Endonuclease</keyword>
<dbReference type="Proteomes" id="UP000602510">
    <property type="component" value="Unassembled WGS sequence"/>
</dbReference>
<evidence type="ECO:0000313" key="4">
    <source>
        <dbReference type="EMBL" id="KAF4027884.1"/>
    </source>
</evidence>
<evidence type="ECO:0000313" key="5">
    <source>
        <dbReference type="Proteomes" id="UP000602510"/>
    </source>
</evidence>
<dbReference type="Pfam" id="PF13359">
    <property type="entry name" value="DDE_Tnp_4"/>
    <property type="match status" value="1"/>
</dbReference>
<proteinExistence type="predicted"/>
<dbReference type="GO" id="GO:0046872">
    <property type="term" value="F:metal ion binding"/>
    <property type="evidence" value="ECO:0007669"/>
    <property type="project" value="UniProtKB-KW"/>
</dbReference>
<evidence type="ECO:0000256" key="1">
    <source>
        <dbReference type="ARBA" id="ARBA00001968"/>
    </source>
</evidence>
<name>A0A833SJD3_PHYIN</name>
<comment type="cofactor">
    <cofactor evidence="1">
        <name>a divalent metal cation</name>
        <dbReference type="ChEBI" id="CHEBI:60240"/>
    </cofactor>
</comment>
<keyword evidence="4" id="KW-0378">Hydrolase</keyword>
<protein>
    <submittedName>
        <fullName evidence="4">DDE superfamily endonuclease</fullName>
    </submittedName>
</protein>
<dbReference type="GO" id="GO:0004519">
    <property type="term" value="F:endonuclease activity"/>
    <property type="evidence" value="ECO:0007669"/>
    <property type="project" value="UniProtKB-KW"/>
</dbReference>
<keyword evidence="5" id="KW-1185">Reference proteome</keyword>
<reference evidence="4" key="1">
    <citation type="submission" date="2020-04" db="EMBL/GenBank/DDBJ databases">
        <title>Hybrid Assembly of Korean Phytophthora infestans isolates.</title>
        <authorList>
            <person name="Prokchorchik M."/>
            <person name="Lee Y."/>
            <person name="Seo J."/>
            <person name="Cho J.-H."/>
            <person name="Park Y.-E."/>
            <person name="Jang D.-C."/>
            <person name="Im J.-S."/>
            <person name="Choi J.-G."/>
            <person name="Park H.-J."/>
            <person name="Lee G.-B."/>
            <person name="Lee Y.-G."/>
            <person name="Hong S.-Y."/>
            <person name="Cho K."/>
            <person name="Sohn K.H."/>
        </authorList>
    </citation>
    <scope>NUCLEOTIDE SEQUENCE</scope>
    <source>
        <strain evidence="4">KR_1_A1</strain>
    </source>
</reference>
<keyword evidence="2" id="KW-0479">Metal-binding</keyword>
<dbReference type="EMBL" id="WSZM01001254">
    <property type="protein sequence ID" value="KAF4027884.1"/>
    <property type="molecule type" value="Genomic_DNA"/>
</dbReference>
<sequence>MLLVVHPKKKPCNGELTSNELAHNARVSSGRVLVENFFGRVCLLCRIMHSTFKWSESSFDSFARACFALPNFHTDINPLRVDDGRFYRSVTGQYASMAEQKRSGLASIQRRYRRRRTHAWLLT</sequence>
<organism evidence="4 5">
    <name type="scientific">Phytophthora infestans</name>
    <name type="common">Potato late blight agent</name>
    <name type="synonym">Botrytis infestans</name>
    <dbReference type="NCBI Taxonomy" id="4787"/>
    <lineage>
        <taxon>Eukaryota</taxon>
        <taxon>Sar</taxon>
        <taxon>Stramenopiles</taxon>
        <taxon>Oomycota</taxon>
        <taxon>Peronosporomycetes</taxon>
        <taxon>Peronosporales</taxon>
        <taxon>Peronosporaceae</taxon>
        <taxon>Phytophthora</taxon>
    </lineage>
</organism>
<evidence type="ECO:0000259" key="3">
    <source>
        <dbReference type="Pfam" id="PF13359"/>
    </source>
</evidence>
<evidence type="ECO:0000256" key="2">
    <source>
        <dbReference type="ARBA" id="ARBA00022723"/>
    </source>
</evidence>
<gene>
    <name evidence="4" type="ORF">GN244_ATG20490</name>
</gene>
<keyword evidence="4" id="KW-0540">Nuclease</keyword>